<dbReference type="PANTHER" id="PTHR14949">
    <property type="entry name" value="EGF-LIKE-DOMAIN, MULTIPLE 7, 8"/>
    <property type="match status" value="1"/>
</dbReference>
<accession>A0A7M5WWA8</accession>
<dbReference type="SUPFAM" id="SSF49899">
    <property type="entry name" value="Concanavalin A-like lectins/glucanases"/>
    <property type="match status" value="1"/>
</dbReference>
<dbReference type="OrthoDB" id="6021170at2759"/>
<feature type="domain" description="EGF-like" evidence="6">
    <location>
        <begin position="552"/>
        <end position="584"/>
    </location>
</feature>
<keyword evidence="3" id="KW-0245">EGF-like domain</keyword>
<organism evidence="8 9">
    <name type="scientific">Clytia hemisphaerica</name>
    <dbReference type="NCBI Taxonomy" id="252671"/>
    <lineage>
        <taxon>Eukaryota</taxon>
        <taxon>Metazoa</taxon>
        <taxon>Cnidaria</taxon>
        <taxon>Hydrozoa</taxon>
        <taxon>Hydroidolina</taxon>
        <taxon>Leptothecata</taxon>
        <taxon>Obeliida</taxon>
        <taxon>Clytiidae</taxon>
        <taxon>Clytia</taxon>
    </lineage>
</organism>
<dbReference type="GO" id="GO:0005576">
    <property type="term" value="C:extracellular region"/>
    <property type="evidence" value="ECO:0007669"/>
    <property type="project" value="TreeGrafter"/>
</dbReference>
<dbReference type="GO" id="GO:0009986">
    <property type="term" value="C:cell surface"/>
    <property type="evidence" value="ECO:0007669"/>
    <property type="project" value="TreeGrafter"/>
</dbReference>
<dbReference type="EnsemblMetazoa" id="CLYHEMT014181.1">
    <property type="protein sequence ID" value="CLYHEMP014181.1"/>
    <property type="gene ID" value="CLYHEMG014181"/>
</dbReference>
<keyword evidence="9" id="KW-1185">Reference proteome</keyword>
<dbReference type="InterPro" id="IPR013320">
    <property type="entry name" value="ConA-like_dom_sf"/>
</dbReference>
<evidence type="ECO:0000256" key="3">
    <source>
        <dbReference type="PROSITE-ProRule" id="PRU00076"/>
    </source>
</evidence>
<evidence type="ECO:0000259" key="6">
    <source>
        <dbReference type="PROSITE" id="PS50026"/>
    </source>
</evidence>
<dbReference type="SUPFAM" id="SSF82895">
    <property type="entry name" value="TSP-1 type 1 repeat"/>
    <property type="match status" value="1"/>
</dbReference>
<evidence type="ECO:0000256" key="2">
    <source>
        <dbReference type="ARBA" id="ARBA00023157"/>
    </source>
</evidence>
<dbReference type="InterPro" id="IPR036383">
    <property type="entry name" value="TSP1_rpt_sf"/>
</dbReference>
<dbReference type="InterPro" id="IPR008993">
    <property type="entry name" value="TIMP-like_OB-fold"/>
</dbReference>
<dbReference type="PROSITE" id="PS51121">
    <property type="entry name" value="NTA"/>
    <property type="match status" value="1"/>
</dbReference>
<dbReference type="GO" id="GO:0043236">
    <property type="term" value="F:laminin binding"/>
    <property type="evidence" value="ECO:0007669"/>
    <property type="project" value="InterPro"/>
</dbReference>
<reference evidence="8" key="1">
    <citation type="submission" date="2021-01" db="UniProtKB">
        <authorList>
            <consortium name="EnsemblMetazoa"/>
        </authorList>
    </citation>
    <scope>IDENTIFICATION</scope>
</reference>
<feature type="region of interest" description="Disordered" evidence="4">
    <location>
        <begin position="414"/>
        <end position="461"/>
    </location>
</feature>
<feature type="signal peptide" evidence="5">
    <location>
        <begin position="1"/>
        <end position="20"/>
    </location>
</feature>
<dbReference type="SMART" id="SM00209">
    <property type="entry name" value="TSP1"/>
    <property type="match status" value="1"/>
</dbReference>
<feature type="disulfide bond" evidence="3">
    <location>
        <begin position="478"/>
        <end position="487"/>
    </location>
</feature>
<dbReference type="PROSITE" id="PS00022">
    <property type="entry name" value="EGF_1"/>
    <property type="match status" value="2"/>
</dbReference>
<dbReference type="Gene3D" id="2.60.120.200">
    <property type="match status" value="1"/>
</dbReference>
<evidence type="ECO:0000256" key="5">
    <source>
        <dbReference type="SAM" id="SignalP"/>
    </source>
</evidence>
<dbReference type="RefSeq" id="XP_066928842.1">
    <property type="nucleotide sequence ID" value="XM_067072741.1"/>
</dbReference>
<dbReference type="PANTHER" id="PTHR14949:SF56">
    <property type="entry name" value="EGF-LIKE-DOMAIN, MULTIPLE 7"/>
    <property type="match status" value="1"/>
</dbReference>
<dbReference type="Gene3D" id="2.40.50.120">
    <property type="match status" value="1"/>
</dbReference>
<keyword evidence="1 5" id="KW-0732">Signal</keyword>
<name>A0A7M5WWA8_9CNID</name>
<dbReference type="PROSITE" id="PS50092">
    <property type="entry name" value="TSP1"/>
    <property type="match status" value="1"/>
</dbReference>
<feature type="chain" id="PRO_5029907275" evidence="5">
    <location>
        <begin position="21"/>
        <end position="650"/>
    </location>
</feature>
<evidence type="ECO:0000313" key="9">
    <source>
        <dbReference type="Proteomes" id="UP000594262"/>
    </source>
</evidence>
<feature type="compositionally biased region" description="Acidic residues" evidence="4">
    <location>
        <begin position="433"/>
        <end position="452"/>
    </location>
</feature>
<dbReference type="AlphaFoldDB" id="A0A7M5WWA8"/>
<dbReference type="Pfam" id="PF03146">
    <property type="entry name" value="NtA"/>
    <property type="match status" value="1"/>
</dbReference>
<dbReference type="Gene3D" id="2.10.25.10">
    <property type="entry name" value="Laminin"/>
    <property type="match status" value="2"/>
</dbReference>
<dbReference type="CDD" id="cd00054">
    <property type="entry name" value="EGF_CA"/>
    <property type="match status" value="1"/>
</dbReference>
<dbReference type="SUPFAM" id="SSF50242">
    <property type="entry name" value="TIMP-like"/>
    <property type="match status" value="1"/>
</dbReference>
<protein>
    <submittedName>
        <fullName evidence="8">Uncharacterized protein</fullName>
    </submittedName>
</protein>
<evidence type="ECO:0000256" key="1">
    <source>
        <dbReference type="ARBA" id="ARBA00022729"/>
    </source>
</evidence>
<comment type="caution">
    <text evidence="3">Lacks conserved residue(s) required for the propagation of feature annotation.</text>
</comment>
<dbReference type="GO" id="GO:0005886">
    <property type="term" value="C:plasma membrane"/>
    <property type="evidence" value="ECO:0007669"/>
    <property type="project" value="GOC"/>
</dbReference>
<dbReference type="PROSITE" id="PS50026">
    <property type="entry name" value="EGF_3"/>
    <property type="match status" value="3"/>
</dbReference>
<dbReference type="InterPro" id="IPR000884">
    <property type="entry name" value="TSP1_rpt"/>
</dbReference>
<feature type="domain" description="NtA" evidence="7">
    <location>
        <begin position="21"/>
        <end position="162"/>
    </location>
</feature>
<dbReference type="PROSITE" id="PS01186">
    <property type="entry name" value="EGF_2"/>
    <property type="match status" value="2"/>
</dbReference>
<feature type="domain" description="EGF-like" evidence="6">
    <location>
        <begin position="520"/>
        <end position="549"/>
    </location>
</feature>
<keyword evidence="2 3" id="KW-1015">Disulfide bond</keyword>
<evidence type="ECO:0000256" key="4">
    <source>
        <dbReference type="SAM" id="MobiDB-lite"/>
    </source>
</evidence>
<feature type="disulfide bond" evidence="3">
    <location>
        <begin position="556"/>
        <end position="566"/>
    </location>
</feature>
<dbReference type="Gene3D" id="2.20.100.10">
    <property type="entry name" value="Thrombospondin type-1 (TSP1) repeat"/>
    <property type="match status" value="1"/>
</dbReference>
<dbReference type="GeneID" id="136816418"/>
<dbReference type="SMART" id="SM00181">
    <property type="entry name" value="EGF"/>
    <property type="match status" value="4"/>
</dbReference>
<dbReference type="InterPro" id="IPR000742">
    <property type="entry name" value="EGF"/>
</dbReference>
<proteinExistence type="predicted"/>
<feature type="domain" description="EGF-like" evidence="6">
    <location>
        <begin position="458"/>
        <end position="488"/>
    </location>
</feature>
<feature type="disulfide bond" evidence="3">
    <location>
        <begin position="574"/>
        <end position="583"/>
    </location>
</feature>
<dbReference type="InterPro" id="IPR004850">
    <property type="entry name" value="NtA_dom"/>
</dbReference>
<feature type="disulfide bond" evidence="3">
    <location>
        <begin position="524"/>
        <end position="534"/>
    </location>
</feature>
<evidence type="ECO:0000259" key="7">
    <source>
        <dbReference type="PROSITE" id="PS51121"/>
    </source>
</evidence>
<dbReference type="GO" id="GO:0005102">
    <property type="term" value="F:signaling receptor binding"/>
    <property type="evidence" value="ECO:0007669"/>
    <property type="project" value="TreeGrafter"/>
</dbReference>
<dbReference type="GO" id="GO:0043113">
    <property type="term" value="P:receptor clustering"/>
    <property type="evidence" value="ECO:0007669"/>
    <property type="project" value="InterPro"/>
</dbReference>
<dbReference type="Proteomes" id="UP000594262">
    <property type="component" value="Unplaced"/>
</dbReference>
<dbReference type="InterPro" id="IPR050969">
    <property type="entry name" value="Dev_Signal_Modulators"/>
</dbReference>
<dbReference type="Pfam" id="PF00090">
    <property type="entry name" value="TSP_1"/>
    <property type="match status" value="1"/>
</dbReference>
<sequence>MYIFTAIGILLTFLTGPGQCCFKMFDRQWKPVSLEERTRKADLVVTANILTTSPIPNLENFYSATFEVINILKGWELLKRIHQEKLGPVKLMEPKIIATASGFGDPRQCFSHVEVGESYALFLSFDSRRGELLTRYDDIFGAADKLFKRTERDILKTLGWEEWSSWSRCSRKCDRGTQRRQRECRKTQTHYTCHGPTEQTRQCNTFSCQKTYDILKFILDHGKSPFSSWQSGEKNVYKNSINQPSPAKAPTYLLIEKFPVNSVIHITFKGPVKNTQFLHSIYDANNRLQFGVVVSRYTFAFTYDKKIDLGTKSRQIVHHTYSFNEDMWYNIALHLKEDEVVFKINCEEEHRAFVNGDLLKDFDVYGQMFLGADKEEEGEKSLVRVQMSSIMVSSNVDSFNKQCGTLLLGSLVGESEGESEEGSGRPGVLSGPEDSESGDAGDNEDGDVDEEAAGSGEKENECRCKNGGVCRKNGVCRCPKGWDGTLCETAICNNRCLNGGECVAPNTCKCKSLTRGSYCQFHECSLPCKNGGVCIGLNTCNCKTGFEGSQCQLETCSKRCLNGGKCTQNGGCTCKKGFKGEYCQFPENCTQFITKMVKYSKPASKIVYFNQEIPCQDNKTKKCLQRRSKSQSYETTGYRQIYVCKESFKT</sequence>
<evidence type="ECO:0000313" key="8">
    <source>
        <dbReference type="EnsemblMetazoa" id="CLYHEMP014181.1"/>
    </source>
</evidence>